<dbReference type="OrthoDB" id="5288318at2759"/>
<proteinExistence type="predicted"/>
<name>A0A6A6H8B8_VIRVR</name>
<dbReference type="Proteomes" id="UP000800092">
    <property type="component" value="Unassembled WGS sequence"/>
</dbReference>
<evidence type="ECO:0000313" key="2">
    <source>
        <dbReference type="Proteomes" id="UP000800092"/>
    </source>
</evidence>
<dbReference type="EMBL" id="ML991801">
    <property type="protein sequence ID" value="KAF2234078.1"/>
    <property type="molecule type" value="Genomic_DNA"/>
</dbReference>
<gene>
    <name evidence="1" type="ORF">EV356DRAFT_426512</name>
</gene>
<dbReference type="InterPro" id="IPR011011">
    <property type="entry name" value="Znf_FYVE_PHD"/>
</dbReference>
<evidence type="ECO:0000313" key="1">
    <source>
        <dbReference type="EMBL" id="KAF2234078.1"/>
    </source>
</evidence>
<reference evidence="1" key="1">
    <citation type="journal article" date="2020" name="Stud. Mycol.">
        <title>101 Dothideomycetes genomes: a test case for predicting lifestyles and emergence of pathogens.</title>
        <authorList>
            <person name="Haridas S."/>
            <person name="Albert R."/>
            <person name="Binder M."/>
            <person name="Bloem J."/>
            <person name="Labutti K."/>
            <person name="Salamov A."/>
            <person name="Andreopoulos B."/>
            <person name="Baker S."/>
            <person name="Barry K."/>
            <person name="Bills G."/>
            <person name="Bluhm B."/>
            <person name="Cannon C."/>
            <person name="Castanera R."/>
            <person name="Culley D."/>
            <person name="Daum C."/>
            <person name="Ezra D."/>
            <person name="Gonzalez J."/>
            <person name="Henrissat B."/>
            <person name="Kuo A."/>
            <person name="Liang C."/>
            <person name="Lipzen A."/>
            <person name="Lutzoni F."/>
            <person name="Magnuson J."/>
            <person name="Mondo S."/>
            <person name="Nolan M."/>
            <person name="Ohm R."/>
            <person name="Pangilinan J."/>
            <person name="Park H.-J."/>
            <person name="Ramirez L."/>
            <person name="Alfaro M."/>
            <person name="Sun H."/>
            <person name="Tritt A."/>
            <person name="Yoshinaga Y."/>
            <person name="Zwiers L.-H."/>
            <person name="Turgeon B."/>
            <person name="Goodwin S."/>
            <person name="Spatafora J."/>
            <person name="Crous P."/>
            <person name="Grigoriev I."/>
        </authorList>
    </citation>
    <scope>NUCLEOTIDE SEQUENCE</scope>
    <source>
        <strain evidence="1">Tuck. ex Michener</strain>
    </source>
</reference>
<evidence type="ECO:0008006" key="3">
    <source>
        <dbReference type="Google" id="ProtNLM"/>
    </source>
</evidence>
<feature type="non-terminal residue" evidence="1">
    <location>
        <position position="334"/>
    </location>
</feature>
<dbReference type="CDD" id="cd00065">
    <property type="entry name" value="FYVE_like_SF"/>
    <property type="match status" value="1"/>
</dbReference>
<feature type="non-terminal residue" evidence="1">
    <location>
        <position position="1"/>
    </location>
</feature>
<dbReference type="AlphaFoldDB" id="A0A6A6H8B8"/>
<dbReference type="SUPFAM" id="SSF57903">
    <property type="entry name" value="FYVE/PHD zinc finger"/>
    <property type="match status" value="1"/>
</dbReference>
<sequence>DARPNPNINGFSASLGCYPIASQLARHLDLNTLHNLSLTCRQFRANLLQFRSQLVKQTLHCANEDVQIGSRLAERLRESHQTWQTGQAGRITSGKVGHCARDMVGECRKCGKVVCRNCIMKLPPRNTFNGRLRRLCKTCTRVPLWYHTRLRDSWSGNRPATFTESAYARGPCTCVDAGVWLCNTCGQSLRADDLAYTRGWLWRTRYSNYLGGLGTGIGEGNEGVECGLGEQCFAVRDVVQEIECDADELAALECEAKQAGLEGREWRGASYLFQEIEGIGGAVKKKVKKRVRLGAVVKEYEDEREHSDHLRRERDGSARCWCCWCARVLPGRKD</sequence>
<accession>A0A6A6H8B8</accession>
<organism evidence="1 2">
    <name type="scientific">Viridothelium virens</name>
    <name type="common">Speckled blister lichen</name>
    <name type="synonym">Trypethelium virens</name>
    <dbReference type="NCBI Taxonomy" id="1048519"/>
    <lineage>
        <taxon>Eukaryota</taxon>
        <taxon>Fungi</taxon>
        <taxon>Dikarya</taxon>
        <taxon>Ascomycota</taxon>
        <taxon>Pezizomycotina</taxon>
        <taxon>Dothideomycetes</taxon>
        <taxon>Dothideomycetes incertae sedis</taxon>
        <taxon>Trypetheliales</taxon>
        <taxon>Trypetheliaceae</taxon>
        <taxon>Viridothelium</taxon>
    </lineage>
</organism>
<keyword evidence="2" id="KW-1185">Reference proteome</keyword>
<protein>
    <recommendedName>
        <fullName evidence="3">F-box domain-containing protein</fullName>
    </recommendedName>
</protein>